<evidence type="ECO:0000313" key="3">
    <source>
        <dbReference type="Proteomes" id="UP001049176"/>
    </source>
</evidence>
<feature type="compositionally biased region" description="Polar residues" evidence="1">
    <location>
        <begin position="324"/>
        <end position="343"/>
    </location>
</feature>
<reference evidence="2" key="1">
    <citation type="journal article" date="2021" name="Genome Biol. Evol.">
        <title>The assembled and annotated genome of the fairy-ring fungus Marasmius oreades.</title>
        <authorList>
            <person name="Hiltunen M."/>
            <person name="Ament-Velasquez S.L."/>
            <person name="Johannesson H."/>
        </authorList>
    </citation>
    <scope>NUCLEOTIDE SEQUENCE</scope>
    <source>
        <strain evidence="2">03SP1</strain>
    </source>
</reference>
<keyword evidence="3" id="KW-1185">Reference proteome</keyword>
<feature type="compositionally biased region" description="Polar residues" evidence="1">
    <location>
        <begin position="381"/>
        <end position="398"/>
    </location>
</feature>
<feature type="compositionally biased region" description="Polar residues" evidence="1">
    <location>
        <begin position="406"/>
        <end position="423"/>
    </location>
</feature>
<feature type="compositionally biased region" description="Polar residues" evidence="1">
    <location>
        <begin position="203"/>
        <end position="229"/>
    </location>
</feature>
<dbReference type="GeneID" id="66077216"/>
<feature type="region of interest" description="Disordered" evidence="1">
    <location>
        <begin position="126"/>
        <end position="479"/>
    </location>
</feature>
<dbReference type="Proteomes" id="UP001049176">
    <property type="component" value="Chromosome 5"/>
</dbReference>
<dbReference type="RefSeq" id="XP_043008208.1">
    <property type="nucleotide sequence ID" value="XM_043152925.1"/>
</dbReference>
<evidence type="ECO:0000313" key="2">
    <source>
        <dbReference type="EMBL" id="KAG7091738.1"/>
    </source>
</evidence>
<gene>
    <name evidence="2" type="ORF">E1B28_008140</name>
</gene>
<dbReference type="KEGG" id="more:E1B28_008140"/>
<dbReference type="EMBL" id="CM032185">
    <property type="protein sequence ID" value="KAG7091738.1"/>
    <property type="molecule type" value="Genomic_DNA"/>
</dbReference>
<dbReference type="AlphaFoldDB" id="A0A9P7RZA1"/>
<accession>A0A9P7RZA1</accession>
<dbReference type="OrthoDB" id="10665785at2759"/>
<comment type="caution">
    <text evidence="2">The sequence shown here is derived from an EMBL/GenBank/DDBJ whole genome shotgun (WGS) entry which is preliminary data.</text>
</comment>
<sequence>MDDSQICPSHNLRSYKRILDVCCFNFLSSKHSIPFATVINNNQIITMDPFNPNNVPAHKYHKNQPDTQRVVPQSSTSVITYDHTFYYHLATEERNRRTENLARRGFPCPSQSDELTRRLSDIQIDQDPEAPDNRQAHSYQIRPVAPDNRQAQLYQNRPVAPDNRQAQPYQNRPVVPDNRQAQPYQNRPEGIRGENGKVANVRQPPQSSYPYPRVGSNQTSPTAKRTVTLATHAPGAPRYHPQPPPHPTQMPVHHSSEQRPYTPSREPRTTAPSNPYPPVTKHTSTRTLDAPPPAPRTTVPSYPYPPITQTTSSTRTHDVPPRAPQTTASSNPHPHVAQSASSTRPHDAPPRAPQTTTPSKPYPPIAQSTSSRNLDAPPRAPQTTAPYPPVAQSTSSRNLDAPPRAPQTTAPYPPVAQSTSSRNLDAPPRAPQATASSNSYPPATQSTSNAVASSSSSTSATLPRRKTRDPGSSHIPPPKLYASVDNTMFGHHFPITYIINEPGHSDSSSFCRKGKDYCCVSAPATRHLLTGSGKHILGKALNANSALTEVFTTTVPTGSTILPFDAGRNNTQRKGVGPLGISILHILKLKPNLTPMTMGPHPFDRKIVRTTDIQVILEIPGCPETEEVMIPLACDHGVLSLDGLLYNIAYYLQAFLVRPGYRRIHNFLSIKSPSHFWIKSLFQAPGVPYYGPWKVEIGVTFDRSSKSKWAASEDFDED</sequence>
<protein>
    <submittedName>
        <fullName evidence="2">Uncharacterized protein</fullName>
    </submittedName>
</protein>
<evidence type="ECO:0000256" key="1">
    <source>
        <dbReference type="SAM" id="MobiDB-lite"/>
    </source>
</evidence>
<feature type="compositionally biased region" description="Polar residues" evidence="1">
    <location>
        <begin position="433"/>
        <end position="442"/>
    </location>
</feature>
<organism evidence="2 3">
    <name type="scientific">Marasmius oreades</name>
    <name type="common">fairy-ring Marasmius</name>
    <dbReference type="NCBI Taxonomy" id="181124"/>
    <lineage>
        <taxon>Eukaryota</taxon>
        <taxon>Fungi</taxon>
        <taxon>Dikarya</taxon>
        <taxon>Basidiomycota</taxon>
        <taxon>Agaricomycotina</taxon>
        <taxon>Agaricomycetes</taxon>
        <taxon>Agaricomycetidae</taxon>
        <taxon>Agaricales</taxon>
        <taxon>Marasmiineae</taxon>
        <taxon>Marasmiaceae</taxon>
        <taxon>Marasmius</taxon>
    </lineage>
</organism>
<feature type="compositionally biased region" description="Low complexity" evidence="1">
    <location>
        <begin position="443"/>
        <end position="461"/>
    </location>
</feature>
<name>A0A9P7RZA1_9AGAR</name>
<proteinExistence type="predicted"/>